<dbReference type="OrthoDB" id="661223at2"/>
<protein>
    <submittedName>
        <fullName evidence="2">Uncharacterized protein</fullName>
    </submittedName>
</protein>
<dbReference type="EMBL" id="SNZH01000005">
    <property type="protein sequence ID" value="TDR44860.1"/>
    <property type="molecule type" value="Genomic_DNA"/>
</dbReference>
<dbReference type="Proteomes" id="UP000295293">
    <property type="component" value="Unassembled WGS sequence"/>
</dbReference>
<name>A0A4R6Z025_9GAMM</name>
<keyword evidence="3" id="KW-1185">Reference proteome</keyword>
<gene>
    <name evidence="2" type="ORF">DFR29_10541</name>
</gene>
<evidence type="ECO:0000313" key="3">
    <source>
        <dbReference type="Proteomes" id="UP000295293"/>
    </source>
</evidence>
<proteinExistence type="predicted"/>
<evidence type="ECO:0000256" key="1">
    <source>
        <dbReference type="SAM" id="MobiDB-lite"/>
    </source>
</evidence>
<dbReference type="AlphaFoldDB" id="A0A4R6Z025"/>
<sequence>MSGLLLRGVLVEYSGEFLGPIPNIVIFQFNPEQITRTIGIPQPRAAAPGANQPRQREPSRTSAPPTESISVTARFSAADDLGAGGARSAIPRVFGVGPQLAALEKMVYPAGPLSGLLGKAIDAIGDALGGGGDDAPERPIPPETLPRILFIWGVTRVLPVRVKSMSITEQKFDAFLNPVQAEVQIGLDVMTFAASSSDTIGQGALMYSRGARDAQAILNLAGVVAPAVEIVLF</sequence>
<organism evidence="2 3">
    <name type="scientific">Tahibacter aquaticus</name>
    <dbReference type="NCBI Taxonomy" id="520092"/>
    <lineage>
        <taxon>Bacteria</taxon>
        <taxon>Pseudomonadati</taxon>
        <taxon>Pseudomonadota</taxon>
        <taxon>Gammaproteobacteria</taxon>
        <taxon>Lysobacterales</taxon>
        <taxon>Rhodanobacteraceae</taxon>
        <taxon>Tahibacter</taxon>
    </lineage>
</organism>
<dbReference type="RefSeq" id="WP_133818380.1">
    <property type="nucleotide sequence ID" value="NZ_SNZH01000005.1"/>
</dbReference>
<comment type="caution">
    <text evidence="2">The sequence shown here is derived from an EMBL/GenBank/DDBJ whole genome shotgun (WGS) entry which is preliminary data.</text>
</comment>
<reference evidence="2 3" key="1">
    <citation type="submission" date="2019-03" db="EMBL/GenBank/DDBJ databases">
        <title>Genomic Encyclopedia of Type Strains, Phase IV (KMG-IV): sequencing the most valuable type-strain genomes for metagenomic binning, comparative biology and taxonomic classification.</title>
        <authorList>
            <person name="Goeker M."/>
        </authorList>
    </citation>
    <scope>NUCLEOTIDE SEQUENCE [LARGE SCALE GENOMIC DNA]</scope>
    <source>
        <strain evidence="2 3">DSM 21667</strain>
    </source>
</reference>
<evidence type="ECO:0000313" key="2">
    <source>
        <dbReference type="EMBL" id="TDR44860.1"/>
    </source>
</evidence>
<feature type="region of interest" description="Disordered" evidence="1">
    <location>
        <begin position="43"/>
        <end position="69"/>
    </location>
</feature>
<accession>A0A4R6Z025</accession>
<feature type="compositionally biased region" description="Polar residues" evidence="1">
    <location>
        <begin position="60"/>
        <end position="69"/>
    </location>
</feature>